<dbReference type="InterPro" id="IPR048711">
    <property type="entry name" value="WHD_Rv2258c"/>
</dbReference>
<dbReference type="InterPro" id="IPR029063">
    <property type="entry name" value="SAM-dependent_MTases_sf"/>
</dbReference>
<dbReference type="SUPFAM" id="SSF53335">
    <property type="entry name" value="S-adenosyl-L-methionine-dependent methyltransferases"/>
    <property type="match status" value="1"/>
</dbReference>
<feature type="domain" description="S-adenosylmethionine-dependent methyltransferase Rv2258c-like winged HTH" evidence="1">
    <location>
        <begin position="24"/>
        <end position="70"/>
    </location>
</feature>
<proteinExistence type="predicted"/>
<dbReference type="GO" id="GO:0032259">
    <property type="term" value="P:methylation"/>
    <property type="evidence" value="ECO:0007669"/>
    <property type="project" value="UniProtKB-KW"/>
</dbReference>
<protein>
    <submittedName>
        <fullName evidence="2">Methyltransferase domain-containing protein</fullName>
    </submittedName>
</protein>
<accession>A0A7K1FP10</accession>
<dbReference type="InterPro" id="IPR053173">
    <property type="entry name" value="SAM-binding_MTase"/>
</dbReference>
<reference evidence="2 3" key="1">
    <citation type="submission" date="2019-11" db="EMBL/GenBank/DDBJ databases">
        <authorList>
            <person name="Jiang L.-Q."/>
        </authorList>
    </citation>
    <scope>NUCLEOTIDE SEQUENCE [LARGE SCALE GENOMIC DNA]</scope>
    <source>
        <strain evidence="2 3">YIM 132087</strain>
    </source>
</reference>
<dbReference type="PANTHER" id="PTHR45128:SF2">
    <property type="entry name" value="METHYLTRANSFERASE DOMAIN-CONTAINING PROTEIN"/>
    <property type="match status" value="1"/>
</dbReference>
<organism evidence="2 3">
    <name type="scientific">Nakamurella alba</name>
    <dbReference type="NCBI Taxonomy" id="2665158"/>
    <lineage>
        <taxon>Bacteria</taxon>
        <taxon>Bacillati</taxon>
        <taxon>Actinomycetota</taxon>
        <taxon>Actinomycetes</taxon>
        <taxon>Nakamurellales</taxon>
        <taxon>Nakamurellaceae</taxon>
        <taxon>Nakamurella</taxon>
    </lineage>
</organism>
<dbReference type="SUPFAM" id="SSF46785">
    <property type="entry name" value="Winged helix' DNA-binding domain"/>
    <property type="match status" value="1"/>
</dbReference>
<evidence type="ECO:0000259" key="1">
    <source>
        <dbReference type="Pfam" id="PF21320"/>
    </source>
</evidence>
<name>A0A7K1FP10_9ACTN</name>
<dbReference type="AlphaFoldDB" id="A0A7K1FP10"/>
<keyword evidence="3" id="KW-1185">Reference proteome</keyword>
<dbReference type="InterPro" id="IPR036390">
    <property type="entry name" value="WH_DNA-bd_sf"/>
</dbReference>
<keyword evidence="2" id="KW-0489">Methyltransferase</keyword>
<dbReference type="Pfam" id="PF13489">
    <property type="entry name" value="Methyltransf_23"/>
    <property type="match status" value="1"/>
</dbReference>
<sequence>MTAVDDVEGRVFGTLLGALEASSVTLGHRLGLWLAVDGAGGPVTAAALASAAGIHPRYAREWLEAMGSAGYLVVADGSGDPAFSLAPGVREVLVDPDSGHNLMPMLRQSAAAAAALRPLEAAYRAGGGVGWAEFDIDMRDAQGDVNQLPLRTALAGWIREHLPTTAEKLSAGGRAADVGCGFGWATVGLAEGFPEATITAFDPDEYSASRAAENITEAGVAGRATVVTGPIEPDGPPFDLVVMAEMLHDVPDPVGVLAAAGARLAPGGVVLVADMKVADDYAAPGDEIDRLWYGFSLLVCLPDSMTARPSAATGTVFRAPLLRDYARRAGLDAVTVPVAHDFWTFHALTPAGR</sequence>
<dbReference type="CDD" id="cd02440">
    <property type="entry name" value="AdoMet_MTases"/>
    <property type="match status" value="1"/>
</dbReference>
<dbReference type="RefSeq" id="WP_154769889.1">
    <property type="nucleotide sequence ID" value="NZ_WLYK01000008.1"/>
</dbReference>
<keyword evidence="2" id="KW-0808">Transferase</keyword>
<gene>
    <name evidence="2" type="ORF">GIS00_18235</name>
</gene>
<dbReference type="Pfam" id="PF21320">
    <property type="entry name" value="WHD_Rv2258c"/>
    <property type="match status" value="1"/>
</dbReference>
<comment type="caution">
    <text evidence="2">The sequence shown here is derived from an EMBL/GenBank/DDBJ whole genome shotgun (WGS) entry which is preliminary data.</text>
</comment>
<dbReference type="InterPro" id="IPR036388">
    <property type="entry name" value="WH-like_DNA-bd_sf"/>
</dbReference>
<dbReference type="PANTHER" id="PTHR45128">
    <property type="entry name" value="METHYLTRANSFERASE TYPE 11"/>
    <property type="match status" value="1"/>
</dbReference>
<dbReference type="EMBL" id="WLYK01000008">
    <property type="protein sequence ID" value="MTD15877.1"/>
    <property type="molecule type" value="Genomic_DNA"/>
</dbReference>
<dbReference type="Gene3D" id="1.10.10.10">
    <property type="entry name" value="Winged helix-like DNA-binding domain superfamily/Winged helix DNA-binding domain"/>
    <property type="match status" value="1"/>
</dbReference>
<evidence type="ECO:0000313" key="2">
    <source>
        <dbReference type="EMBL" id="MTD15877.1"/>
    </source>
</evidence>
<evidence type="ECO:0000313" key="3">
    <source>
        <dbReference type="Proteomes" id="UP000460221"/>
    </source>
</evidence>
<dbReference type="Proteomes" id="UP000460221">
    <property type="component" value="Unassembled WGS sequence"/>
</dbReference>
<dbReference type="Gene3D" id="3.40.50.150">
    <property type="entry name" value="Vaccinia Virus protein VP39"/>
    <property type="match status" value="1"/>
</dbReference>
<dbReference type="GO" id="GO:0008168">
    <property type="term" value="F:methyltransferase activity"/>
    <property type="evidence" value="ECO:0007669"/>
    <property type="project" value="UniProtKB-KW"/>
</dbReference>